<dbReference type="EMBL" id="CP007029">
    <property type="protein sequence ID" value="AHE99464.1"/>
    <property type="molecule type" value="Genomic_DNA"/>
</dbReference>
<accession>W0DLJ0</accession>
<dbReference type="KEGG" id="tti:THITH_15580"/>
<dbReference type="InterPro" id="IPR002376">
    <property type="entry name" value="Formyl_transf_N"/>
</dbReference>
<evidence type="ECO:0000313" key="11">
    <source>
        <dbReference type="EMBL" id="AHE99464.1"/>
    </source>
</evidence>
<dbReference type="InterPro" id="IPR037022">
    <property type="entry name" value="Formyl_trans_C_sf"/>
</dbReference>
<dbReference type="InterPro" id="IPR011034">
    <property type="entry name" value="Formyl_transferase-like_C_sf"/>
</dbReference>
<dbReference type="HOGENOM" id="CLU_033347_1_2_6"/>
<name>W0DLJ0_9GAMM</name>
<dbReference type="RefSeq" id="WP_006746972.1">
    <property type="nucleotide sequence ID" value="NZ_CP007029.1"/>
</dbReference>
<dbReference type="InterPro" id="IPR036477">
    <property type="entry name" value="Formyl_transf_N_sf"/>
</dbReference>
<dbReference type="InterPro" id="IPR041711">
    <property type="entry name" value="Met-tRNA-FMT_N"/>
</dbReference>
<comment type="function">
    <text evidence="1 8">Attaches a formyl group to the free amino group of methionyl-tRNA(fMet). The formyl group appears to play a dual role in the initiator identity of N-formylmethionyl-tRNA by promoting its recognition by IF2 and preventing the misappropriation of this tRNA by the elongation apparatus.</text>
</comment>
<comment type="similarity">
    <text evidence="2 8">Belongs to the Fmt family.</text>
</comment>
<organism evidence="11 12">
    <name type="scientific">Thioalkalivibrio paradoxus ARh 1</name>
    <dbReference type="NCBI Taxonomy" id="713585"/>
    <lineage>
        <taxon>Bacteria</taxon>
        <taxon>Pseudomonadati</taxon>
        <taxon>Pseudomonadota</taxon>
        <taxon>Gammaproteobacteria</taxon>
        <taxon>Chromatiales</taxon>
        <taxon>Ectothiorhodospiraceae</taxon>
        <taxon>Thioalkalivibrio</taxon>
    </lineage>
</organism>
<dbReference type="CDD" id="cd08704">
    <property type="entry name" value="Met_tRNA_FMT_C"/>
    <property type="match status" value="1"/>
</dbReference>
<keyword evidence="5 8" id="KW-0808">Transferase</keyword>
<dbReference type="Proteomes" id="UP000005289">
    <property type="component" value="Chromosome"/>
</dbReference>
<dbReference type="PROSITE" id="PS00373">
    <property type="entry name" value="GART"/>
    <property type="match status" value="1"/>
</dbReference>
<evidence type="ECO:0000256" key="1">
    <source>
        <dbReference type="ARBA" id="ARBA00002606"/>
    </source>
</evidence>
<evidence type="ECO:0000256" key="8">
    <source>
        <dbReference type="HAMAP-Rule" id="MF_00182"/>
    </source>
</evidence>
<dbReference type="GO" id="GO:0005829">
    <property type="term" value="C:cytosol"/>
    <property type="evidence" value="ECO:0007669"/>
    <property type="project" value="TreeGrafter"/>
</dbReference>
<dbReference type="PANTHER" id="PTHR11138">
    <property type="entry name" value="METHIONYL-TRNA FORMYLTRANSFERASE"/>
    <property type="match status" value="1"/>
</dbReference>
<dbReference type="HAMAP" id="MF_00182">
    <property type="entry name" value="Formyl_trans"/>
    <property type="match status" value="1"/>
</dbReference>
<dbReference type="SUPFAM" id="SSF53328">
    <property type="entry name" value="Formyltransferase"/>
    <property type="match status" value="1"/>
</dbReference>
<dbReference type="SUPFAM" id="SSF50486">
    <property type="entry name" value="FMT C-terminal domain-like"/>
    <property type="match status" value="1"/>
</dbReference>
<dbReference type="InterPro" id="IPR005793">
    <property type="entry name" value="Formyl_trans_C"/>
</dbReference>
<evidence type="ECO:0000256" key="4">
    <source>
        <dbReference type="ARBA" id="ARBA00016014"/>
    </source>
</evidence>
<dbReference type="AlphaFoldDB" id="W0DLJ0"/>
<dbReference type="Pfam" id="PF02911">
    <property type="entry name" value="Formyl_trans_C"/>
    <property type="match status" value="1"/>
</dbReference>
<feature type="domain" description="Formyl transferase N-terminal" evidence="9">
    <location>
        <begin position="6"/>
        <end position="184"/>
    </location>
</feature>
<dbReference type="GO" id="GO:0004479">
    <property type="term" value="F:methionyl-tRNA formyltransferase activity"/>
    <property type="evidence" value="ECO:0007669"/>
    <property type="project" value="UniProtKB-UniRule"/>
</dbReference>
<dbReference type="EC" id="2.1.2.9" evidence="3 8"/>
<dbReference type="InterPro" id="IPR001555">
    <property type="entry name" value="GART_AS"/>
</dbReference>
<protein>
    <recommendedName>
        <fullName evidence="4 8">Methionyl-tRNA formyltransferase</fullName>
        <ecNumber evidence="3 8">2.1.2.9</ecNumber>
    </recommendedName>
</protein>
<sequence>MRHDRRIVYAGTPEFAVPALEALIAAGQAPVAVYTQPDRPAGRGRKLTPSPVKKVALAAGIPVLQPLSLKSAEAQAELGRLAPDVLIVAAYGLILPASVLAIPRSGGINLHASLLPRWRGAAPIQRAIQAGDSETGVCLMQMEAGLDTGPVYACESLPLGSDATAASVHDRLASLGARLLVERLGEILDGTLKPRPQPAEGVVYARKIEKAEAWIDWTQAAKVIDRQVRAFIPWPVAQTRWGEQILRIHRARPMPAAVGSEPAVPGTVIGIHADGVDVMAGSGIVRLQVVQLPGRRPVSAADWARSTAVVGHRLGGAD</sequence>
<gene>
    <name evidence="8" type="primary">fmt</name>
    <name evidence="11" type="ORF">THITH_15580</name>
</gene>
<dbReference type="CDD" id="cd08646">
    <property type="entry name" value="FMT_core_Met-tRNA-FMT_N"/>
    <property type="match status" value="1"/>
</dbReference>
<evidence type="ECO:0000256" key="3">
    <source>
        <dbReference type="ARBA" id="ARBA00012261"/>
    </source>
</evidence>
<reference evidence="11 12" key="1">
    <citation type="submission" date="2013-12" db="EMBL/GenBank/DDBJ databases">
        <authorList>
            <consortium name="DOE Joint Genome Institute"/>
            <person name="Muyzer G."/>
            <person name="Huntemann M."/>
            <person name="Han J."/>
            <person name="Chen A."/>
            <person name="Kyrpides N."/>
            <person name="Mavromatis K."/>
            <person name="Markowitz V."/>
            <person name="Palaniappan K."/>
            <person name="Ivanova N."/>
            <person name="Schaumberg A."/>
            <person name="Pati A."/>
            <person name="Liolios K."/>
            <person name="Nordberg H.P."/>
            <person name="Cantor M.N."/>
            <person name="Hua S.X."/>
            <person name="Woyke T."/>
        </authorList>
    </citation>
    <scope>NUCLEOTIDE SEQUENCE [LARGE SCALE GENOMIC DNA]</scope>
    <source>
        <strain evidence="11 12">ARh 1</strain>
    </source>
</reference>
<evidence type="ECO:0000256" key="5">
    <source>
        <dbReference type="ARBA" id="ARBA00022679"/>
    </source>
</evidence>
<feature type="domain" description="Formyl transferase C-terminal" evidence="10">
    <location>
        <begin position="207"/>
        <end position="306"/>
    </location>
</feature>
<evidence type="ECO:0000259" key="10">
    <source>
        <dbReference type="Pfam" id="PF02911"/>
    </source>
</evidence>
<dbReference type="Gene3D" id="3.40.50.170">
    <property type="entry name" value="Formyl transferase, N-terminal domain"/>
    <property type="match status" value="1"/>
</dbReference>
<keyword evidence="12" id="KW-1185">Reference proteome</keyword>
<feature type="binding site" evidence="8">
    <location>
        <begin position="113"/>
        <end position="116"/>
    </location>
    <ligand>
        <name>(6S)-5,6,7,8-tetrahydrofolate</name>
        <dbReference type="ChEBI" id="CHEBI:57453"/>
    </ligand>
</feature>
<proteinExistence type="inferred from homology"/>
<dbReference type="Pfam" id="PF00551">
    <property type="entry name" value="Formyl_trans_N"/>
    <property type="match status" value="1"/>
</dbReference>
<evidence type="ECO:0000259" key="9">
    <source>
        <dbReference type="Pfam" id="PF00551"/>
    </source>
</evidence>
<keyword evidence="6 8" id="KW-0648">Protein biosynthesis</keyword>
<dbReference type="InterPro" id="IPR005794">
    <property type="entry name" value="Fmt"/>
</dbReference>
<dbReference type="STRING" id="713585.THITH_15580"/>
<evidence type="ECO:0000256" key="6">
    <source>
        <dbReference type="ARBA" id="ARBA00022917"/>
    </source>
</evidence>
<evidence type="ECO:0000256" key="7">
    <source>
        <dbReference type="ARBA" id="ARBA00048558"/>
    </source>
</evidence>
<evidence type="ECO:0000256" key="2">
    <source>
        <dbReference type="ARBA" id="ARBA00010699"/>
    </source>
</evidence>
<dbReference type="OrthoDB" id="9802815at2"/>
<evidence type="ECO:0000313" key="12">
    <source>
        <dbReference type="Proteomes" id="UP000005289"/>
    </source>
</evidence>
<dbReference type="NCBIfam" id="TIGR00460">
    <property type="entry name" value="fmt"/>
    <property type="match status" value="1"/>
</dbReference>
<comment type="catalytic activity">
    <reaction evidence="7 8">
        <text>L-methionyl-tRNA(fMet) + (6R)-10-formyltetrahydrofolate = N-formyl-L-methionyl-tRNA(fMet) + (6S)-5,6,7,8-tetrahydrofolate + H(+)</text>
        <dbReference type="Rhea" id="RHEA:24380"/>
        <dbReference type="Rhea" id="RHEA-COMP:9952"/>
        <dbReference type="Rhea" id="RHEA-COMP:9953"/>
        <dbReference type="ChEBI" id="CHEBI:15378"/>
        <dbReference type="ChEBI" id="CHEBI:57453"/>
        <dbReference type="ChEBI" id="CHEBI:78530"/>
        <dbReference type="ChEBI" id="CHEBI:78844"/>
        <dbReference type="ChEBI" id="CHEBI:195366"/>
        <dbReference type="EC" id="2.1.2.9"/>
    </reaction>
</comment>
<dbReference type="Gene3D" id="3.10.25.10">
    <property type="entry name" value="Formyl transferase, C-terminal domain"/>
    <property type="match status" value="1"/>
</dbReference>
<dbReference type="PANTHER" id="PTHR11138:SF5">
    <property type="entry name" value="METHIONYL-TRNA FORMYLTRANSFERASE, MITOCHONDRIAL"/>
    <property type="match status" value="1"/>
</dbReference>
<dbReference type="InterPro" id="IPR044135">
    <property type="entry name" value="Met-tRNA-FMT_C"/>
</dbReference>